<evidence type="ECO:0000313" key="3">
    <source>
        <dbReference type="Proteomes" id="UP000053099"/>
    </source>
</evidence>
<reference evidence="2 3" key="1">
    <citation type="submission" date="2015-09" db="EMBL/GenBank/DDBJ databases">
        <title>Draft genome sequence of Thermus scotoductus strain K1 isolated from a geothermal spring in Nagorno-Karabakh, Armenia.</title>
        <authorList>
            <person name="Saghatelyan A."/>
            <person name="Poghosyan L."/>
            <person name="Panosyan H."/>
            <person name="Birkeland N.-K."/>
        </authorList>
    </citation>
    <scope>NUCLEOTIDE SEQUENCE [LARGE SCALE GENOMIC DNA]</scope>
    <source>
        <strain evidence="2 3">K1</strain>
    </source>
</reference>
<accession>A0A0N0IQU9</accession>
<evidence type="ECO:0000313" key="2">
    <source>
        <dbReference type="EMBL" id="KPD32096.1"/>
    </source>
</evidence>
<protein>
    <submittedName>
        <fullName evidence="2">Uncharacterized protein</fullName>
    </submittedName>
</protein>
<dbReference type="EMBL" id="LJJR01000013">
    <property type="protein sequence ID" value="KPD32096.1"/>
    <property type="molecule type" value="Genomic_DNA"/>
</dbReference>
<comment type="caution">
    <text evidence="2">The sequence shown here is derived from an EMBL/GenBank/DDBJ whole genome shotgun (WGS) entry which is preliminary data.</text>
</comment>
<evidence type="ECO:0000256" key="1">
    <source>
        <dbReference type="SAM" id="MobiDB-lite"/>
    </source>
</evidence>
<dbReference type="AlphaFoldDB" id="A0A0N0IQU9"/>
<gene>
    <name evidence="2" type="ORF">AN926_05805</name>
</gene>
<feature type="region of interest" description="Disordered" evidence="1">
    <location>
        <begin position="74"/>
        <end position="110"/>
    </location>
</feature>
<organism evidence="2 3">
    <name type="scientific">Thermus scotoductus</name>
    <dbReference type="NCBI Taxonomy" id="37636"/>
    <lineage>
        <taxon>Bacteria</taxon>
        <taxon>Thermotogati</taxon>
        <taxon>Deinococcota</taxon>
        <taxon>Deinococci</taxon>
        <taxon>Thermales</taxon>
        <taxon>Thermaceae</taxon>
        <taxon>Thermus</taxon>
    </lineage>
</organism>
<dbReference type="Proteomes" id="UP000053099">
    <property type="component" value="Unassembled WGS sequence"/>
</dbReference>
<name>A0A0N0IQU9_THESC</name>
<proteinExistence type="predicted"/>
<sequence>MGGEDGLGLHLPGHPVQKGVADLPGHRLEVLPPFPSHPGHLHPLGVEGIAKPFRQGLHKEEIPPAFRAQSVVQMGHHPLPPSPLHQVGQGHGIPAPRDRQHQRAPGCKPGQALLESLLQFLREALRQAWPPPPSR</sequence>